<dbReference type="EMBL" id="OV725081">
    <property type="protein sequence ID" value="CAH1402596.1"/>
    <property type="molecule type" value="Genomic_DNA"/>
</dbReference>
<organism evidence="10 11">
    <name type="scientific">Nezara viridula</name>
    <name type="common">Southern green stink bug</name>
    <name type="synonym">Cimex viridulus</name>
    <dbReference type="NCBI Taxonomy" id="85310"/>
    <lineage>
        <taxon>Eukaryota</taxon>
        <taxon>Metazoa</taxon>
        <taxon>Ecdysozoa</taxon>
        <taxon>Arthropoda</taxon>
        <taxon>Hexapoda</taxon>
        <taxon>Insecta</taxon>
        <taxon>Pterygota</taxon>
        <taxon>Neoptera</taxon>
        <taxon>Paraneoptera</taxon>
        <taxon>Hemiptera</taxon>
        <taxon>Heteroptera</taxon>
        <taxon>Panheteroptera</taxon>
        <taxon>Pentatomomorpha</taxon>
        <taxon>Pentatomoidea</taxon>
        <taxon>Pentatomidae</taxon>
        <taxon>Pentatominae</taxon>
        <taxon>Nezara</taxon>
    </lineage>
</organism>
<evidence type="ECO:0000256" key="6">
    <source>
        <dbReference type="ARBA" id="ARBA00023136"/>
    </source>
</evidence>
<evidence type="ECO:0000256" key="7">
    <source>
        <dbReference type="SAM" id="MobiDB-lite"/>
    </source>
</evidence>
<evidence type="ECO:0000256" key="3">
    <source>
        <dbReference type="ARBA" id="ARBA00022692"/>
    </source>
</evidence>
<feature type="compositionally biased region" description="Basic residues" evidence="7">
    <location>
        <begin position="220"/>
        <end position="235"/>
    </location>
</feature>
<keyword evidence="6 8" id="KW-0472">Membrane</keyword>
<dbReference type="Proteomes" id="UP001152798">
    <property type="component" value="Chromosome 5"/>
</dbReference>
<keyword evidence="4" id="KW-0732">Signal</keyword>
<proteinExistence type="inferred from homology"/>
<comment type="similarity">
    <text evidence="2">Belongs to the EMC7 family.</text>
</comment>
<dbReference type="PANTHER" id="PTHR13605:SF4">
    <property type="entry name" value="ER MEMBRANE PROTEIN COMPLEX SUBUNIT 7"/>
    <property type="match status" value="1"/>
</dbReference>
<evidence type="ECO:0000256" key="2">
    <source>
        <dbReference type="ARBA" id="ARBA00008880"/>
    </source>
</evidence>
<comment type="subcellular location">
    <subcellularLocation>
        <location evidence="1">Membrane</location>
        <topology evidence="1">Single-pass membrane protein</topology>
    </subcellularLocation>
</comment>
<dbReference type="AlphaFoldDB" id="A0A9P0MTC1"/>
<evidence type="ECO:0000256" key="1">
    <source>
        <dbReference type="ARBA" id="ARBA00004167"/>
    </source>
</evidence>
<reference evidence="10" key="1">
    <citation type="submission" date="2022-01" db="EMBL/GenBank/DDBJ databases">
        <authorList>
            <person name="King R."/>
        </authorList>
    </citation>
    <scope>NUCLEOTIDE SEQUENCE</scope>
</reference>
<dbReference type="GO" id="GO:0072546">
    <property type="term" value="C:EMC complex"/>
    <property type="evidence" value="ECO:0007669"/>
    <property type="project" value="TreeGrafter"/>
</dbReference>
<name>A0A9P0MTC1_NEZVI</name>
<sequence length="235" mass="27093">MERLVYAKVLLCFGVVYYCISSIHCVSENIDSNTKDVQFSLITGKVFPVDEEWAPADWKSEIVVHLKGGTQKAFLRDDGSFTFSNVPPGSYIIEVTHPNFVYEPIRVEINSKGKIRARKVNYIQSSQIIQVPYPLKLKAIGFKRFFHIREQWRITDFLFNPMILMMVFPLLLVMVLPRMMNDPEARKEMEQFSNLTKYDMPEMSEVITSFFGGGNEQKPKSIKQAKKGNKSCKSE</sequence>
<feature type="domain" description="ER membrane protein complex subunit 7 beta-sandwich" evidence="9">
    <location>
        <begin position="55"/>
        <end position="165"/>
    </location>
</feature>
<keyword evidence="5 8" id="KW-1133">Transmembrane helix</keyword>
<evidence type="ECO:0000256" key="8">
    <source>
        <dbReference type="SAM" id="Phobius"/>
    </source>
</evidence>
<dbReference type="OrthoDB" id="27095at2759"/>
<dbReference type="InterPro" id="IPR039163">
    <property type="entry name" value="EMC7"/>
</dbReference>
<protein>
    <recommendedName>
        <fullName evidence="9">ER membrane protein complex subunit 7 beta-sandwich domain-containing protein</fullName>
    </recommendedName>
</protein>
<dbReference type="GO" id="GO:0030246">
    <property type="term" value="F:carbohydrate binding"/>
    <property type="evidence" value="ECO:0007669"/>
    <property type="project" value="InterPro"/>
</dbReference>
<accession>A0A9P0MTC1</accession>
<dbReference type="InterPro" id="IPR019008">
    <property type="entry name" value="Beta_sandwich_EMC7"/>
</dbReference>
<evidence type="ECO:0000313" key="11">
    <source>
        <dbReference type="Proteomes" id="UP001152798"/>
    </source>
</evidence>
<gene>
    <name evidence="10" type="ORF">NEZAVI_LOCUS11381</name>
</gene>
<keyword evidence="11" id="KW-1185">Reference proteome</keyword>
<dbReference type="InterPro" id="IPR013784">
    <property type="entry name" value="Carb-bd-like_fold"/>
</dbReference>
<evidence type="ECO:0000259" key="9">
    <source>
        <dbReference type="Pfam" id="PF09430"/>
    </source>
</evidence>
<keyword evidence="3 8" id="KW-0812">Transmembrane</keyword>
<evidence type="ECO:0000256" key="4">
    <source>
        <dbReference type="ARBA" id="ARBA00022729"/>
    </source>
</evidence>
<feature type="transmembrane region" description="Helical" evidence="8">
    <location>
        <begin position="157"/>
        <end position="177"/>
    </location>
</feature>
<evidence type="ECO:0000256" key="5">
    <source>
        <dbReference type="ARBA" id="ARBA00022989"/>
    </source>
</evidence>
<feature type="region of interest" description="Disordered" evidence="7">
    <location>
        <begin position="210"/>
        <end position="235"/>
    </location>
</feature>
<dbReference type="PANTHER" id="PTHR13605">
    <property type="entry name" value="ER MEMBRANE PROTEIN COMPLEX SUBUNIT 7"/>
    <property type="match status" value="1"/>
</dbReference>
<dbReference type="Gene3D" id="2.60.40.1120">
    <property type="entry name" value="Carboxypeptidase-like, regulatory domain"/>
    <property type="match status" value="1"/>
</dbReference>
<dbReference type="SUPFAM" id="SSF49452">
    <property type="entry name" value="Starch-binding domain-like"/>
    <property type="match status" value="1"/>
</dbReference>
<evidence type="ECO:0000313" key="10">
    <source>
        <dbReference type="EMBL" id="CAH1402596.1"/>
    </source>
</evidence>
<dbReference type="Pfam" id="PF09430">
    <property type="entry name" value="EMC7_beta-sandw"/>
    <property type="match status" value="1"/>
</dbReference>